<evidence type="ECO:0000313" key="3">
    <source>
        <dbReference type="Proteomes" id="UP001066276"/>
    </source>
</evidence>
<keyword evidence="1" id="KW-0175">Coiled coil</keyword>
<evidence type="ECO:0000313" key="2">
    <source>
        <dbReference type="EMBL" id="KAJ1139609.1"/>
    </source>
</evidence>
<dbReference type="AlphaFoldDB" id="A0AAV7QKN9"/>
<proteinExistence type="predicted"/>
<name>A0AAV7QKN9_PLEWA</name>
<reference evidence="2" key="1">
    <citation type="journal article" date="2022" name="bioRxiv">
        <title>Sequencing and chromosome-scale assembly of the giantPleurodeles waltlgenome.</title>
        <authorList>
            <person name="Brown T."/>
            <person name="Elewa A."/>
            <person name="Iarovenko S."/>
            <person name="Subramanian E."/>
            <person name="Araus A.J."/>
            <person name="Petzold A."/>
            <person name="Susuki M."/>
            <person name="Suzuki K.-i.T."/>
            <person name="Hayashi T."/>
            <person name="Toyoda A."/>
            <person name="Oliveira C."/>
            <person name="Osipova E."/>
            <person name="Leigh N.D."/>
            <person name="Simon A."/>
            <person name="Yun M.H."/>
        </authorList>
    </citation>
    <scope>NUCLEOTIDE SEQUENCE</scope>
    <source>
        <strain evidence="2">20211129_DDA</strain>
        <tissue evidence="2">Liver</tissue>
    </source>
</reference>
<evidence type="ECO:0000256" key="1">
    <source>
        <dbReference type="SAM" id="Coils"/>
    </source>
</evidence>
<keyword evidence="3" id="KW-1185">Reference proteome</keyword>
<gene>
    <name evidence="2" type="ORF">NDU88_005977</name>
</gene>
<organism evidence="2 3">
    <name type="scientific">Pleurodeles waltl</name>
    <name type="common">Iberian ribbed newt</name>
    <dbReference type="NCBI Taxonomy" id="8319"/>
    <lineage>
        <taxon>Eukaryota</taxon>
        <taxon>Metazoa</taxon>
        <taxon>Chordata</taxon>
        <taxon>Craniata</taxon>
        <taxon>Vertebrata</taxon>
        <taxon>Euteleostomi</taxon>
        <taxon>Amphibia</taxon>
        <taxon>Batrachia</taxon>
        <taxon>Caudata</taxon>
        <taxon>Salamandroidea</taxon>
        <taxon>Salamandridae</taxon>
        <taxon>Pleurodelinae</taxon>
        <taxon>Pleurodeles</taxon>
    </lineage>
</organism>
<feature type="coiled-coil region" evidence="1">
    <location>
        <begin position="6"/>
        <end position="40"/>
    </location>
</feature>
<accession>A0AAV7QKN9</accession>
<sequence>MMVPQVKDLTQKISAMEQEVSQLANRLEDAESRAQCHNMRLVQVPEKVESPSLGLHVEDWLGGNVLQSKPSHFFSVEWALRILGLLPGLYELDNRSIN</sequence>
<dbReference type="EMBL" id="JANPWB010000010">
    <property type="protein sequence ID" value="KAJ1139609.1"/>
    <property type="molecule type" value="Genomic_DNA"/>
</dbReference>
<comment type="caution">
    <text evidence="2">The sequence shown here is derived from an EMBL/GenBank/DDBJ whole genome shotgun (WGS) entry which is preliminary data.</text>
</comment>
<dbReference type="Proteomes" id="UP001066276">
    <property type="component" value="Chromosome 6"/>
</dbReference>
<protein>
    <submittedName>
        <fullName evidence="2">Uncharacterized protein</fullName>
    </submittedName>
</protein>